<gene>
    <name evidence="1" type="ORF">K3148_04540</name>
</gene>
<evidence type="ECO:0008006" key="3">
    <source>
        <dbReference type="Google" id="ProtNLM"/>
    </source>
</evidence>
<name>A0ABX8ZNY0_9SPHN</name>
<organism evidence="1 2">
    <name type="scientific">Qipengyuania aurantiaca</name>
    <dbReference type="NCBI Taxonomy" id="2867233"/>
    <lineage>
        <taxon>Bacteria</taxon>
        <taxon>Pseudomonadati</taxon>
        <taxon>Pseudomonadota</taxon>
        <taxon>Alphaproteobacteria</taxon>
        <taxon>Sphingomonadales</taxon>
        <taxon>Erythrobacteraceae</taxon>
        <taxon>Qipengyuania</taxon>
    </lineage>
</organism>
<sequence length="169" mass="19110">MAKAKKARGARTKIAPIYRKGEKDKLDRHWRGFFLDKLAETSNISAAASFAGINPSRAYKVRREEPEFARQWYAALVEGYEHLELETLRRLREGVPADGPKFDIANALRLLVMHRETVARERARIENADEASVLASLNAKLEAMRRNEQALATALEKDGVYRVEQSDAG</sequence>
<accession>A0ABX8ZNY0</accession>
<reference evidence="1 2" key="1">
    <citation type="submission" date="2021-08" db="EMBL/GenBank/DDBJ databases">
        <title>Comparative Genomics Analysis of the Genus Qipengyuania Reveals Extensive Genetic Diversity and Metabolic Versatility, Including the Description of Fifteen Novel Species.</title>
        <authorList>
            <person name="Liu Y."/>
        </authorList>
    </citation>
    <scope>NUCLEOTIDE SEQUENCE [LARGE SCALE GENOMIC DNA]</scope>
    <source>
        <strain evidence="1 2">1NDH13</strain>
    </source>
</reference>
<keyword evidence="2" id="KW-1185">Reference proteome</keyword>
<evidence type="ECO:0000313" key="1">
    <source>
        <dbReference type="EMBL" id="QZD90666.1"/>
    </source>
</evidence>
<proteinExistence type="predicted"/>
<dbReference type="EMBL" id="CP081295">
    <property type="protein sequence ID" value="QZD90666.1"/>
    <property type="molecule type" value="Genomic_DNA"/>
</dbReference>
<evidence type="ECO:0000313" key="2">
    <source>
        <dbReference type="Proteomes" id="UP000824281"/>
    </source>
</evidence>
<dbReference type="RefSeq" id="WP_221426129.1">
    <property type="nucleotide sequence ID" value="NZ_CP081295.1"/>
</dbReference>
<dbReference type="Proteomes" id="UP000824281">
    <property type="component" value="Chromosome"/>
</dbReference>
<protein>
    <recommendedName>
        <fullName evidence="3">Terminase</fullName>
    </recommendedName>
</protein>